<accession>A0A9Q0JV79</accession>
<dbReference type="InterPro" id="IPR005513">
    <property type="entry name" value="LEA_1"/>
</dbReference>
<gene>
    <name evidence="3" type="ORF">NE237_029858</name>
</gene>
<name>A0A9Q0JV79_9MAGN</name>
<dbReference type="Pfam" id="PF03760">
    <property type="entry name" value="LEA_1"/>
    <property type="match status" value="1"/>
</dbReference>
<evidence type="ECO:0000313" key="3">
    <source>
        <dbReference type="EMBL" id="KAJ4953026.1"/>
    </source>
</evidence>
<organism evidence="3 4">
    <name type="scientific">Protea cynaroides</name>
    <dbReference type="NCBI Taxonomy" id="273540"/>
    <lineage>
        <taxon>Eukaryota</taxon>
        <taxon>Viridiplantae</taxon>
        <taxon>Streptophyta</taxon>
        <taxon>Embryophyta</taxon>
        <taxon>Tracheophyta</taxon>
        <taxon>Spermatophyta</taxon>
        <taxon>Magnoliopsida</taxon>
        <taxon>Proteales</taxon>
        <taxon>Proteaceae</taxon>
        <taxon>Protea</taxon>
    </lineage>
</organism>
<feature type="region of interest" description="Disordered" evidence="2">
    <location>
        <begin position="1"/>
        <end position="24"/>
    </location>
</feature>
<evidence type="ECO:0008006" key="5">
    <source>
        <dbReference type="Google" id="ProtNLM"/>
    </source>
</evidence>
<feature type="compositionally biased region" description="Low complexity" evidence="2">
    <location>
        <begin position="97"/>
        <end position="109"/>
    </location>
</feature>
<dbReference type="PANTHER" id="PTHR33493:SF3">
    <property type="entry name" value="LATE EMBRYOGENESIS ABUNDANT PROTEIN, LEA_1 SUBGROUP"/>
    <property type="match status" value="1"/>
</dbReference>
<evidence type="ECO:0000256" key="2">
    <source>
        <dbReference type="SAM" id="MobiDB-lite"/>
    </source>
</evidence>
<protein>
    <recommendedName>
        <fullName evidence="5">Late embryogenesis abundant protein</fullName>
    </recommendedName>
</protein>
<dbReference type="Proteomes" id="UP001141806">
    <property type="component" value="Unassembled WGS sequence"/>
</dbReference>
<dbReference type="EMBL" id="JAMYWD010000012">
    <property type="protein sequence ID" value="KAJ4953026.1"/>
    <property type="molecule type" value="Genomic_DNA"/>
</dbReference>
<evidence type="ECO:0000313" key="4">
    <source>
        <dbReference type="Proteomes" id="UP001141806"/>
    </source>
</evidence>
<keyword evidence="4" id="KW-1185">Reference proteome</keyword>
<evidence type="ECO:0000256" key="1">
    <source>
        <dbReference type="ARBA" id="ARBA00010975"/>
    </source>
</evidence>
<dbReference type="PANTHER" id="PTHR33493">
    <property type="entry name" value="LATE EMBRYOGENESIS ABUNDANT PROTEIN 6-RELATED"/>
    <property type="match status" value="1"/>
</dbReference>
<dbReference type="AlphaFoldDB" id="A0A9Q0JV79"/>
<feature type="region of interest" description="Disordered" evidence="2">
    <location>
        <begin position="71"/>
        <end position="115"/>
    </location>
</feature>
<reference evidence="3" key="1">
    <citation type="journal article" date="2023" name="Plant J.">
        <title>The genome of the king protea, Protea cynaroides.</title>
        <authorList>
            <person name="Chang J."/>
            <person name="Duong T.A."/>
            <person name="Schoeman C."/>
            <person name="Ma X."/>
            <person name="Roodt D."/>
            <person name="Barker N."/>
            <person name="Li Z."/>
            <person name="Van de Peer Y."/>
            <person name="Mizrachi E."/>
        </authorList>
    </citation>
    <scope>NUCLEOTIDE SEQUENCE</scope>
    <source>
        <tissue evidence="3">Young leaves</tissue>
    </source>
</reference>
<dbReference type="GO" id="GO:0009793">
    <property type="term" value="P:embryo development ending in seed dormancy"/>
    <property type="evidence" value="ECO:0007669"/>
    <property type="project" value="InterPro"/>
</dbReference>
<comment type="caution">
    <text evidence="3">The sequence shown here is derived from an EMBL/GenBank/DDBJ whole genome shotgun (WGS) entry which is preliminary data.</text>
</comment>
<sequence length="115" mass="12609">MQAIKEKLQDMSAMRQAKAEAKAEEKEEKEIAKARLDVASEIRKAREAEAEMDLHVKKAAQKVEKEMAKHPELGADDHLPVSAGGDPNLLGTRDSSTNINTNINTTGTTPYPNLL</sequence>
<dbReference type="OrthoDB" id="1935860at2759"/>
<proteinExistence type="inferred from homology"/>
<comment type="similarity">
    <text evidence="1">Belongs to the LEA type 1 family.</text>
</comment>